<dbReference type="PANTHER" id="PTHR46797">
    <property type="entry name" value="HTH-TYPE TRANSCRIPTIONAL REGULATOR"/>
    <property type="match status" value="1"/>
</dbReference>
<dbReference type="InterPro" id="IPR014710">
    <property type="entry name" value="RmlC-like_jellyroll"/>
</dbReference>
<sequence>MEELNRKIGRKLRRLRTARGYSLERLAELTGVSKPMLGQVERGESNPTVGTLWKIASGMGVPFSAFIEESSPRVSVVRAAETMMLTEDAGRFVVSAIFTARPERPLEVFSVLLRPGCRRESEAHGEGVEEFVTVYRGRLLLQIGDAEYHLAGGDSICFAAGCAHVYINPDEQDCQVYMVITYPVR</sequence>
<dbReference type="InterPro" id="IPR011051">
    <property type="entry name" value="RmlC_Cupin_sf"/>
</dbReference>
<dbReference type="PROSITE" id="PS50943">
    <property type="entry name" value="HTH_CROC1"/>
    <property type="match status" value="1"/>
</dbReference>
<dbReference type="PANTHER" id="PTHR46797:SF23">
    <property type="entry name" value="HTH-TYPE TRANSCRIPTIONAL REGULATOR SUTR"/>
    <property type="match status" value="1"/>
</dbReference>
<evidence type="ECO:0000313" key="5">
    <source>
        <dbReference type="EMBL" id="OAT82922.1"/>
    </source>
</evidence>
<dbReference type="GO" id="GO:0005829">
    <property type="term" value="C:cytosol"/>
    <property type="evidence" value="ECO:0007669"/>
    <property type="project" value="TreeGrafter"/>
</dbReference>
<dbReference type="OrthoDB" id="9781521at2"/>
<keyword evidence="3" id="KW-0804">Transcription</keyword>
<dbReference type="RefSeq" id="WP_066667607.1">
    <property type="nucleotide sequence ID" value="NZ_LYVF01000127.1"/>
</dbReference>
<dbReference type="STRING" id="1838280.A6M21_08490"/>
<evidence type="ECO:0000256" key="1">
    <source>
        <dbReference type="ARBA" id="ARBA00023015"/>
    </source>
</evidence>
<dbReference type="CDD" id="cd02209">
    <property type="entry name" value="cupin_XRE_C"/>
    <property type="match status" value="1"/>
</dbReference>
<organism evidence="5 6">
    <name type="scientific">Desulfotomaculum copahuensis</name>
    <dbReference type="NCBI Taxonomy" id="1838280"/>
    <lineage>
        <taxon>Bacteria</taxon>
        <taxon>Bacillati</taxon>
        <taxon>Bacillota</taxon>
        <taxon>Clostridia</taxon>
        <taxon>Eubacteriales</taxon>
        <taxon>Desulfotomaculaceae</taxon>
        <taxon>Desulfotomaculum</taxon>
    </lineage>
</organism>
<keyword evidence="2" id="KW-0238">DNA-binding</keyword>
<evidence type="ECO:0000313" key="6">
    <source>
        <dbReference type="Proteomes" id="UP000078532"/>
    </source>
</evidence>
<feature type="domain" description="HTH cro/C1-type" evidence="4">
    <location>
        <begin position="12"/>
        <end position="66"/>
    </location>
</feature>
<accession>A0A1B7LFL2</accession>
<gene>
    <name evidence="5" type="ORF">A6M21_08490</name>
</gene>
<dbReference type="SMART" id="SM00530">
    <property type="entry name" value="HTH_XRE"/>
    <property type="match status" value="1"/>
</dbReference>
<dbReference type="InterPro" id="IPR013096">
    <property type="entry name" value="Cupin_2"/>
</dbReference>
<dbReference type="EMBL" id="LYVF01000127">
    <property type="protein sequence ID" value="OAT82922.1"/>
    <property type="molecule type" value="Genomic_DNA"/>
</dbReference>
<dbReference type="Proteomes" id="UP000078532">
    <property type="component" value="Unassembled WGS sequence"/>
</dbReference>
<dbReference type="InterPro" id="IPR050807">
    <property type="entry name" value="TransReg_Diox_bact_type"/>
</dbReference>
<dbReference type="Pfam" id="PF01381">
    <property type="entry name" value="HTH_3"/>
    <property type="match status" value="1"/>
</dbReference>
<dbReference type="SUPFAM" id="SSF47413">
    <property type="entry name" value="lambda repressor-like DNA-binding domains"/>
    <property type="match status" value="1"/>
</dbReference>
<dbReference type="Gene3D" id="2.60.120.10">
    <property type="entry name" value="Jelly Rolls"/>
    <property type="match status" value="1"/>
</dbReference>
<dbReference type="CDD" id="cd00093">
    <property type="entry name" value="HTH_XRE"/>
    <property type="match status" value="1"/>
</dbReference>
<evidence type="ECO:0000259" key="4">
    <source>
        <dbReference type="PROSITE" id="PS50943"/>
    </source>
</evidence>
<dbReference type="GO" id="GO:0003700">
    <property type="term" value="F:DNA-binding transcription factor activity"/>
    <property type="evidence" value="ECO:0007669"/>
    <property type="project" value="TreeGrafter"/>
</dbReference>
<reference evidence="5 6" key="1">
    <citation type="submission" date="2016-04" db="EMBL/GenBank/DDBJ databases">
        <authorList>
            <person name="Evans L.H."/>
            <person name="Alamgir A."/>
            <person name="Owens N."/>
            <person name="Weber N.D."/>
            <person name="Virtaneva K."/>
            <person name="Barbian K."/>
            <person name="Babar A."/>
            <person name="Rosenke K."/>
        </authorList>
    </citation>
    <scope>NUCLEOTIDE SEQUENCE [LARGE SCALE GENOMIC DNA]</scope>
    <source>
        <strain evidence="5 6">LMa1</strain>
    </source>
</reference>
<dbReference type="InterPro" id="IPR001387">
    <property type="entry name" value="Cro/C1-type_HTH"/>
</dbReference>
<dbReference type="InterPro" id="IPR010982">
    <property type="entry name" value="Lambda_DNA-bd_dom_sf"/>
</dbReference>
<name>A0A1B7LFL2_9FIRM</name>
<keyword evidence="1" id="KW-0805">Transcription regulation</keyword>
<protein>
    <recommendedName>
        <fullName evidence="4">HTH cro/C1-type domain-containing protein</fullName>
    </recommendedName>
</protein>
<dbReference type="SUPFAM" id="SSF51182">
    <property type="entry name" value="RmlC-like cupins"/>
    <property type="match status" value="1"/>
</dbReference>
<comment type="caution">
    <text evidence="5">The sequence shown here is derived from an EMBL/GenBank/DDBJ whole genome shotgun (WGS) entry which is preliminary data.</text>
</comment>
<dbReference type="AlphaFoldDB" id="A0A1B7LFL2"/>
<keyword evidence="6" id="KW-1185">Reference proteome</keyword>
<dbReference type="Pfam" id="PF07883">
    <property type="entry name" value="Cupin_2"/>
    <property type="match status" value="1"/>
</dbReference>
<dbReference type="Gene3D" id="1.10.260.40">
    <property type="entry name" value="lambda repressor-like DNA-binding domains"/>
    <property type="match status" value="1"/>
</dbReference>
<proteinExistence type="predicted"/>
<evidence type="ECO:0000256" key="3">
    <source>
        <dbReference type="ARBA" id="ARBA00023163"/>
    </source>
</evidence>
<dbReference type="GO" id="GO:0003677">
    <property type="term" value="F:DNA binding"/>
    <property type="evidence" value="ECO:0007669"/>
    <property type="project" value="UniProtKB-KW"/>
</dbReference>
<evidence type="ECO:0000256" key="2">
    <source>
        <dbReference type="ARBA" id="ARBA00023125"/>
    </source>
</evidence>